<evidence type="ECO:0000256" key="3">
    <source>
        <dbReference type="ARBA" id="ARBA00022692"/>
    </source>
</evidence>
<evidence type="ECO:0000256" key="1">
    <source>
        <dbReference type="ARBA" id="ARBA00004141"/>
    </source>
</evidence>
<keyword evidence="5 6" id="KW-0472">Membrane</keyword>
<feature type="domain" description="Yip1" evidence="8">
    <location>
        <begin position="113"/>
        <end position="268"/>
    </location>
</feature>
<reference evidence="9" key="1">
    <citation type="journal article" date="2021" name="Genome Biol. Evol.">
        <title>A High-Quality Reference Genome for a Parasitic Bivalve with Doubly Uniparental Inheritance (Bivalvia: Unionida).</title>
        <authorList>
            <person name="Smith C.H."/>
        </authorList>
    </citation>
    <scope>NUCLEOTIDE SEQUENCE</scope>
    <source>
        <strain evidence="9">CHS0354</strain>
    </source>
</reference>
<proteinExistence type="inferred from homology"/>
<dbReference type="InterPro" id="IPR006977">
    <property type="entry name" value="Yip1_dom"/>
</dbReference>
<comment type="similarity">
    <text evidence="2 6">Belongs to the YIP1 family.</text>
</comment>
<evidence type="ECO:0000256" key="7">
    <source>
        <dbReference type="SAM" id="MobiDB-lite"/>
    </source>
</evidence>
<keyword evidence="10" id="KW-1185">Reference proteome</keyword>
<dbReference type="AlphaFoldDB" id="A0AAE0SMD2"/>
<dbReference type="PANTHER" id="PTHR12822">
    <property type="entry name" value="PROTEIN YIPF"/>
    <property type="match status" value="1"/>
</dbReference>
<reference evidence="9" key="2">
    <citation type="journal article" date="2021" name="Genome Biol. Evol.">
        <title>Developing a high-quality reference genome for a parasitic bivalve with doubly uniparental inheritance (Bivalvia: Unionida).</title>
        <authorList>
            <person name="Smith C.H."/>
        </authorList>
    </citation>
    <scope>NUCLEOTIDE SEQUENCE</scope>
    <source>
        <strain evidence="9">CHS0354</strain>
        <tissue evidence="9">Mantle</tissue>
    </source>
</reference>
<comment type="subcellular location">
    <subcellularLocation>
        <location evidence="6">Golgi apparatus membrane</location>
        <topology evidence="6">Multi-pass membrane protein</topology>
    </subcellularLocation>
    <subcellularLocation>
        <location evidence="1">Membrane</location>
        <topology evidence="1">Multi-pass membrane protein</topology>
    </subcellularLocation>
</comment>
<feature type="transmembrane region" description="Helical" evidence="6">
    <location>
        <begin position="251"/>
        <end position="275"/>
    </location>
</feature>
<feature type="transmembrane region" description="Helical" evidence="6">
    <location>
        <begin position="119"/>
        <end position="140"/>
    </location>
</feature>
<dbReference type="PANTHER" id="PTHR12822:SF2">
    <property type="entry name" value="PROTEIN YIPF"/>
    <property type="match status" value="1"/>
</dbReference>
<evidence type="ECO:0000256" key="5">
    <source>
        <dbReference type="ARBA" id="ARBA00023136"/>
    </source>
</evidence>
<dbReference type="Proteomes" id="UP001195483">
    <property type="component" value="Unassembled WGS sequence"/>
</dbReference>
<feature type="region of interest" description="Disordered" evidence="7">
    <location>
        <begin position="41"/>
        <end position="67"/>
    </location>
</feature>
<keyword evidence="3 6" id="KW-0812">Transmembrane</keyword>
<evidence type="ECO:0000259" key="8">
    <source>
        <dbReference type="Pfam" id="PF04893"/>
    </source>
</evidence>
<reference evidence="9" key="3">
    <citation type="submission" date="2023-05" db="EMBL/GenBank/DDBJ databases">
        <authorList>
            <person name="Smith C.H."/>
        </authorList>
    </citation>
    <scope>NUCLEOTIDE SEQUENCE</scope>
    <source>
        <strain evidence="9">CHS0354</strain>
        <tissue evidence="9">Mantle</tissue>
    </source>
</reference>
<feature type="transmembrane region" description="Helical" evidence="6">
    <location>
        <begin position="160"/>
        <end position="183"/>
    </location>
</feature>
<name>A0AAE0SMD2_9BIVA</name>
<feature type="transmembrane region" description="Helical" evidence="6">
    <location>
        <begin position="222"/>
        <end position="244"/>
    </location>
</feature>
<sequence>MDIAIDVDDRSSKKKSELGFYEADNDETIFDKSKVQTHTFTSFPEGAEYEPQDDEDETEGDKSQLLEEGKKSPSFWTFEYYQQFFDVDTNQLLYRIVGSMTPRPNSKYLKGYIRPNPDLYGPFWICCTLVFTTAITGNLANYLQTAGKDYKWKYDFHKVTYAAAAIFGYWWVLPTAIFGLLWWRKSQTAITFLEILCVYGYSLAIYIPISILWVINVMWLRWILVVVAAVLSGLVLVQTFWPAVNEDNRKVAIAVVALIFVFHALLAAGFVLYFFHSPAPATTAAPFIPVSPVTTTQNALSESIKQTVITTASANHNTTKAAF</sequence>
<evidence type="ECO:0000256" key="6">
    <source>
        <dbReference type="RuleBase" id="RU361264"/>
    </source>
</evidence>
<dbReference type="EMBL" id="JAEAOA010000437">
    <property type="protein sequence ID" value="KAK3594579.1"/>
    <property type="molecule type" value="Genomic_DNA"/>
</dbReference>
<keyword evidence="4 6" id="KW-1133">Transmembrane helix</keyword>
<feature type="transmembrane region" description="Helical" evidence="6">
    <location>
        <begin position="195"/>
        <end position="216"/>
    </location>
</feature>
<evidence type="ECO:0000256" key="2">
    <source>
        <dbReference type="ARBA" id="ARBA00010596"/>
    </source>
</evidence>
<dbReference type="GO" id="GO:0000139">
    <property type="term" value="C:Golgi membrane"/>
    <property type="evidence" value="ECO:0007669"/>
    <property type="project" value="UniProtKB-SubCell"/>
</dbReference>
<feature type="compositionally biased region" description="Acidic residues" evidence="7">
    <location>
        <begin position="47"/>
        <end position="59"/>
    </location>
</feature>
<protein>
    <recommendedName>
        <fullName evidence="6">Protein YIPF</fullName>
    </recommendedName>
</protein>
<dbReference type="GO" id="GO:0031267">
    <property type="term" value="F:small GTPase binding"/>
    <property type="evidence" value="ECO:0007669"/>
    <property type="project" value="InterPro"/>
</dbReference>
<gene>
    <name evidence="9" type="ORF">CHS0354_006268</name>
</gene>
<accession>A0AAE0SMD2</accession>
<comment type="caution">
    <text evidence="9">The sequence shown here is derived from an EMBL/GenBank/DDBJ whole genome shotgun (WGS) entry which is preliminary data.</text>
</comment>
<dbReference type="InterPro" id="IPR039765">
    <property type="entry name" value="Yip5/YIPF1/YIPF2"/>
</dbReference>
<organism evidence="9 10">
    <name type="scientific">Potamilus streckersoni</name>
    <dbReference type="NCBI Taxonomy" id="2493646"/>
    <lineage>
        <taxon>Eukaryota</taxon>
        <taxon>Metazoa</taxon>
        <taxon>Spiralia</taxon>
        <taxon>Lophotrochozoa</taxon>
        <taxon>Mollusca</taxon>
        <taxon>Bivalvia</taxon>
        <taxon>Autobranchia</taxon>
        <taxon>Heteroconchia</taxon>
        <taxon>Palaeoheterodonta</taxon>
        <taxon>Unionida</taxon>
        <taxon>Unionoidea</taxon>
        <taxon>Unionidae</taxon>
        <taxon>Ambleminae</taxon>
        <taxon>Lampsilini</taxon>
        <taxon>Potamilus</taxon>
    </lineage>
</organism>
<evidence type="ECO:0000256" key="4">
    <source>
        <dbReference type="ARBA" id="ARBA00022989"/>
    </source>
</evidence>
<dbReference type="GO" id="GO:0016192">
    <property type="term" value="P:vesicle-mediated transport"/>
    <property type="evidence" value="ECO:0007669"/>
    <property type="project" value="InterPro"/>
</dbReference>
<dbReference type="Pfam" id="PF04893">
    <property type="entry name" value="Yip1"/>
    <property type="match status" value="1"/>
</dbReference>
<evidence type="ECO:0000313" key="9">
    <source>
        <dbReference type="EMBL" id="KAK3594579.1"/>
    </source>
</evidence>
<evidence type="ECO:0000313" key="10">
    <source>
        <dbReference type="Proteomes" id="UP001195483"/>
    </source>
</evidence>